<keyword evidence="2" id="KW-0808">Transferase</keyword>
<name>A0A2P2CX76_9LEPT</name>
<keyword evidence="3" id="KW-1185">Reference proteome</keyword>
<reference evidence="2 3" key="1">
    <citation type="submission" date="2018-02" db="EMBL/GenBank/DDBJ databases">
        <title>Novel Leptospira species isolated from soil and water in Japan.</title>
        <authorList>
            <person name="Nakao R."/>
            <person name="Masuzawa T."/>
        </authorList>
    </citation>
    <scope>NUCLEOTIDE SEQUENCE [LARGE SCALE GENOMIC DNA]</scope>
    <source>
        <strain evidence="2 3">E8</strain>
    </source>
</reference>
<dbReference type="Gene3D" id="3.40.50.150">
    <property type="entry name" value="Vaccinia Virus protein VP39"/>
    <property type="match status" value="1"/>
</dbReference>
<keyword evidence="2" id="KW-0489">Methyltransferase</keyword>
<dbReference type="PANTHER" id="PTHR43591">
    <property type="entry name" value="METHYLTRANSFERASE"/>
    <property type="match status" value="1"/>
</dbReference>
<organism evidence="2 3">
    <name type="scientific">Leptospira johnsonii</name>
    <dbReference type="NCBI Taxonomy" id="1917820"/>
    <lineage>
        <taxon>Bacteria</taxon>
        <taxon>Pseudomonadati</taxon>
        <taxon>Spirochaetota</taxon>
        <taxon>Spirochaetia</taxon>
        <taxon>Leptospirales</taxon>
        <taxon>Leptospiraceae</taxon>
        <taxon>Leptospira</taxon>
    </lineage>
</organism>
<accession>A0A2P2CX76</accession>
<dbReference type="OrthoDB" id="323463at2"/>
<dbReference type="GO" id="GO:0008757">
    <property type="term" value="F:S-adenosylmethionine-dependent methyltransferase activity"/>
    <property type="evidence" value="ECO:0007669"/>
    <property type="project" value="InterPro"/>
</dbReference>
<evidence type="ECO:0000313" key="2">
    <source>
        <dbReference type="EMBL" id="GBF37032.1"/>
    </source>
</evidence>
<dbReference type="InterPro" id="IPR029063">
    <property type="entry name" value="SAM-dependent_MTases_sf"/>
</dbReference>
<dbReference type="InterPro" id="IPR013216">
    <property type="entry name" value="Methyltransf_11"/>
</dbReference>
<dbReference type="EMBL" id="BFAY01000001">
    <property type="protein sequence ID" value="GBF37032.1"/>
    <property type="molecule type" value="Genomic_DNA"/>
</dbReference>
<dbReference type="AlphaFoldDB" id="A0A2P2CX76"/>
<comment type="caution">
    <text evidence="2">The sequence shown here is derived from an EMBL/GenBank/DDBJ whole genome shotgun (WGS) entry which is preliminary data.</text>
</comment>
<dbReference type="SUPFAM" id="SSF53335">
    <property type="entry name" value="S-adenosyl-L-methionine-dependent methyltransferases"/>
    <property type="match status" value="1"/>
</dbReference>
<dbReference type="GO" id="GO:0032259">
    <property type="term" value="P:methylation"/>
    <property type="evidence" value="ECO:0007669"/>
    <property type="project" value="UniProtKB-KW"/>
</dbReference>
<gene>
    <name evidence="2" type="ORF">LPTSP1_00100</name>
</gene>
<dbReference type="Pfam" id="PF08241">
    <property type="entry name" value="Methyltransf_11"/>
    <property type="match status" value="1"/>
</dbReference>
<dbReference type="RefSeq" id="WP_108926824.1">
    <property type="nucleotide sequence ID" value="NZ_BFAY01000001.1"/>
</dbReference>
<proteinExistence type="predicted"/>
<evidence type="ECO:0000259" key="1">
    <source>
        <dbReference type="Pfam" id="PF08241"/>
    </source>
</evidence>
<feature type="domain" description="Methyltransferase type 11" evidence="1">
    <location>
        <begin position="43"/>
        <end position="115"/>
    </location>
</feature>
<sequence length="213" mass="24668">MKTAPCYSNKDYYGYFYIDLSGKKVLDIGSSIGSFMKSKKFRLSNEELAKAKKYTSMDINPASGADIIGDAHTLPFKNQEIDIVLANNVIEHFYDPKRAVSEMYRVLKKGGELYFTIPFMYPIHEAPHDYVRFTKYGLQNLFSEFKNVEIHERGGWFSTTANFIYKLSHALDKVRLGSFLRLILYPILTVWVQLDRFDRSGAFVRAYFGKMNK</sequence>
<evidence type="ECO:0000313" key="3">
    <source>
        <dbReference type="Proteomes" id="UP000245076"/>
    </source>
</evidence>
<dbReference type="Proteomes" id="UP000245076">
    <property type="component" value="Unassembled WGS sequence"/>
</dbReference>
<dbReference type="CDD" id="cd02440">
    <property type="entry name" value="AdoMet_MTases"/>
    <property type="match status" value="1"/>
</dbReference>
<protein>
    <submittedName>
        <fullName evidence="2">Methyltransferase domain protein</fullName>
    </submittedName>
</protein>